<feature type="signal peptide" evidence="1">
    <location>
        <begin position="1"/>
        <end position="19"/>
    </location>
</feature>
<dbReference type="AlphaFoldDB" id="A0A1B7L265"/>
<name>A0A1B7L265_9ENTR</name>
<evidence type="ECO:0000313" key="3">
    <source>
        <dbReference type="Proteomes" id="UP000078225"/>
    </source>
</evidence>
<comment type="caution">
    <text evidence="2">The sequence shown here is derived from an EMBL/GenBank/DDBJ whole genome shotgun (WGS) entry which is preliminary data.</text>
</comment>
<protein>
    <submittedName>
        <fullName evidence="2">Uncharacterized protein</fullName>
    </submittedName>
</protein>
<sequence length="158" mass="17616">MKKTIAFLSAVMFCSVSHAEDFICHLKNNKTLTISVNDTGTPVYQYGTVDHTDLRLPVEHKDIDSIRNAYLLAPGGGEVSYLRFINGTYSYVVFTSKNAAQKVQSGVAIWKASNLVSILKCTNETKPIESYLGNAQVLTSDDDDTLYGYKYIKKYLPE</sequence>
<dbReference type="OrthoDB" id="6629500at2"/>
<keyword evidence="1" id="KW-0732">Signal</keyword>
<dbReference type="EMBL" id="LYRP01000022">
    <property type="protein sequence ID" value="OAT76420.1"/>
    <property type="molecule type" value="Genomic_DNA"/>
</dbReference>
<proteinExistence type="predicted"/>
<accession>A0A1B7L265</accession>
<keyword evidence="3" id="KW-1185">Reference proteome</keyword>
<feature type="chain" id="PRO_5008596622" evidence="1">
    <location>
        <begin position="20"/>
        <end position="158"/>
    </location>
</feature>
<organism evidence="2 3">
    <name type="scientific">Mangrovibacter phragmitis</name>
    <dbReference type="NCBI Taxonomy" id="1691903"/>
    <lineage>
        <taxon>Bacteria</taxon>
        <taxon>Pseudomonadati</taxon>
        <taxon>Pseudomonadota</taxon>
        <taxon>Gammaproteobacteria</taxon>
        <taxon>Enterobacterales</taxon>
        <taxon>Enterobacteriaceae</taxon>
        <taxon>Mangrovibacter</taxon>
    </lineage>
</organism>
<dbReference type="Proteomes" id="UP000078225">
    <property type="component" value="Unassembled WGS sequence"/>
</dbReference>
<evidence type="ECO:0000313" key="2">
    <source>
        <dbReference type="EMBL" id="OAT76420.1"/>
    </source>
</evidence>
<dbReference type="RefSeq" id="WP_064598383.1">
    <property type="nucleotide sequence ID" value="NZ_LYRP01000022.1"/>
</dbReference>
<gene>
    <name evidence="2" type="ORF">A9B99_08880</name>
</gene>
<evidence type="ECO:0000256" key="1">
    <source>
        <dbReference type="SAM" id="SignalP"/>
    </source>
</evidence>
<reference evidence="3" key="1">
    <citation type="submission" date="2016-05" db="EMBL/GenBank/DDBJ databases">
        <authorList>
            <person name="Behera P."/>
            <person name="Vaishampayan P."/>
            <person name="Singh N."/>
            <person name="Raina V."/>
            <person name="Suar M."/>
            <person name="Pattnaik A."/>
            <person name="Rastogi G."/>
        </authorList>
    </citation>
    <scope>NUCLEOTIDE SEQUENCE [LARGE SCALE GENOMIC DNA]</scope>
    <source>
        <strain evidence="3">MP23</strain>
    </source>
</reference>